<name>Q2IKH4_ANADE</name>
<accession>Q2IKH4</accession>
<dbReference type="InterPro" id="IPR043605">
    <property type="entry name" value="DUF883_C"/>
</dbReference>
<proteinExistence type="predicted"/>
<keyword evidence="1" id="KW-1133">Transmembrane helix</keyword>
<sequence>MENGGRGGGEGTMDEMRHRAEEMAEGMQEQLEGLRGYAEDAGEWIRGFARERPIAAVAIAVGIGFLAGRLLSRT</sequence>
<dbReference type="eggNOG" id="COG4575">
    <property type="taxonomic scope" value="Bacteria"/>
</dbReference>
<protein>
    <recommendedName>
        <fullName evidence="2">DUF883 domain-containing protein</fullName>
    </recommendedName>
</protein>
<dbReference type="AlphaFoldDB" id="Q2IKH4"/>
<dbReference type="Pfam" id="PF19029">
    <property type="entry name" value="DUF883_C"/>
    <property type="match status" value="1"/>
</dbReference>
<keyword evidence="1" id="KW-0472">Membrane</keyword>
<evidence type="ECO:0000259" key="2">
    <source>
        <dbReference type="Pfam" id="PF19029"/>
    </source>
</evidence>
<evidence type="ECO:0000313" key="4">
    <source>
        <dbReference type="Proteomes" id="UP000001935"/>
    </source>
</evidence>
<dbReference type="EMBL" id="CP000251">
    <property type="protein sequence ID" value="ABC82153.1"/>
    <property type="molecule type" value="Genomic_DNA"/>
</dbReference>
<keyword evidence="1" id="KW-0812">Transmembrane</keyword>
<gene>
    <name evidence="3" type="ordered locus">Adeh_2383</name>
</gene>
<dbReference type="KEGG" id="ade:Adeh_2383"/>
<reference evidence="3" key="1">
    <citation type="submission" date="2006-01" db="EMBL/GenBank/DDBJ databases">
        <title>Complete sequence of Anaeromyxobacter dehalogenans 2CP-C.</title>
        <authorList>
            <consortium name="US DOE Joint Genome Institute"/>
            <person name="Copeland A."/>
            <person name="Lucas S."/>
            <person name="Lapidus A."/>
            <person name="Barry K."/>
            <person name="Detter J.C."/>
            <person name="Glavina T."/>
            <person name="Hammon N."/>
            <person name="Israni S."/>
            <person name="Pitluck S."/>
            <person name="Brettin T."/>
            <person name="Bruce D."/>
            <person name="Han C."/>
            <person name="Tapia R."/>
            <person name="Gilna P."/>
            <person name="Kiss H."/>
            <person name="Schmutz J."/>
            <person name="Larimer F."/>
            <person name="Land M."/>
            <person name="Kyrpides N."/>
            <person name="Anderson I."/>
            <person name="Sanford R.A."/>
            <person name="Ritalahti K.M."/>
            <person name="Thomas H.S."/>
            <person name="Kirby J.R."/>
            <person name="Zhulin I.B."/>
            <person name="Loeffler F.E."/>
            <person name="Richardson P."/>
        </authorList>
    </citation>
    <scope>NUCLEOTIDE SEQUENCE</scope>
    <source>
        <strain evidence="3">2CP-C</strain>
    </source>
</reference>
<feature type="transmembrane region" description="Helical" evidence="1">
    <location>
        <begin position="54"/>
        <end position="72"/>
    </location>
</feature>
<dbReference type="STRING" id="290397.Adeh_2383"/>
<dbReference type="HOGENOM" id="CLU_2679603_0_0_7"/>
<feature type="domain" description="DUF883" evidence="2">
    <location>
        <begin position="48"/>
        <end position="73"/>
    </location>
</feature>
<organism evidence="3 4">
    <name type="scientific">Anaeromyxobacter dehalogenans (strain 2CP-C)</name>
    <dbReference type="NCBI Taxonomy" id="290397"/>
    <lineage>
        <taxon>Bacteria</taxon>
        <taxon>Pseudomonadati</taxon>
        <taxon>Myxococcota</taxon>
        <taxon>Myxococcia</taxon>
        <taxon>Myxococcales</taxon>
        <taxon>Cystobacterineae</taxon>
        <taxon>Anaeromyxobacteraceae</taxon>
        <taxon>Anaeromyxobacter</taxon>
    </lineage>
</organism>
<evidence type="ECO:0000313" key="3">
    <source>
        <dbReference type="EMBL" id="ABC82153.1"/>
    </source>
</evidence>
<dbReference type="OrthoDB" id="5524860at2"/>
<evidence type="ECO:0000256" key="1">
    <source>
        <dbReference type="SAM" id="Phobius"/>
    </source>
</evidence>
<dbReference type="Proteomes" id="UP000001935">
    <property type="component" value="Chromosome"/>
</dbReference>